<keyword evidence="1" id="KW-0233">DNA recombination</keyword>
<name>A0AB34IGW6_PRYPA</name>
<dbReference type="GO" id="GO:0003677">
    <property type="term" value="F:DNA binding"/>
    <property type="evidence" value="ECO:0007669"/>
    <property type="project" value="InterPro"/>
</dbReference>
<dbReference type="InterPro" id="IPR011010">
    <property type="entry name" value="DNA_brk_join_enz"/>
</dbReference>
<protein>
    <recommendedName>
        <fullName evidence="5">Tyr recombinase domain-containing protein</fullName>
    </recommendedName>
</protein>
<dbReference type="SUPFAM" id="SSF56349">
    <property type="entry name" value="DNA breaking-rejoining enzymes"/>
    <property type="match status" value="1"/>
</dbReference>
<dbReference type="GO" id="GO:0015074">
    <property type="term" value="P:DNA integration"/>
    <property type="evidence" value="ECO:0007669"/>
    <property type="project" value="InterPro"/>
</dbReference>
<dbReference type="GO" id="GO:0006310">
    <property type="term" value="P:DNA recombination"/>
    <property type="evidence" value="ECO:0007669"/>
    <property type="project" value="UniProtKB-KW"/>
</dbReference>
<comment type="caution">
    <text evidence="3">The sequence shown here is derived from an EMBL/GenBank/DDBJ whole genome shotgun (WGS) entry which is preliminary data.</text>
</comment>
<dbReference type="Gene3D" id="1.10.443.10">
    <property type="entry name" value="Intergrase catalytic core"/>
    <property type="match status" value="1"/>
</dbReference>
<dbReference type="InterPro" id="IPR013762">
    <property type="entry name" value="Integrase-like_cat_sf"/>
</dbReference>
<sequence length="300" mass="33078">MRRGRHSPREPPDQWGEIHCPYPVILTFYVECGNAAAALRDLELSKLSRFPNVPRAELPLIHDERGQPFTHAFMAGLLRDVLTHCFGPNVARLCTWHSYRSGLATALHAAGVDDGMIMLICRWMSPESLHVYRRMGTAENERHTRRAMAANVDLIQATNVPKVMGDQGYAELFSAYRTLAAPSEWTVAAGAHAAATTATSPATQPQQVTSPPAAAANGFAAASDQTAHDPHTPPRSRRPHRPPVVCEDAGSTTGVGRLRHKFPPTLQQYTVYNDRPSSRRAPTARSRAQWEIARRGRQQG</sequence>
<feature type="compositionally biased region" description="Low complexity" evidence="2">
    <location>
        <begin position="197"/>
        <end position="222"/>
    </location>
</feature>
<dbReference type="EMBL" id="JBGBPQ010000027">
    <property type="protein sequence ID" value="KAL1498500.1"/>
    <property type="molecule type" value="Genomic_DNA"/>
</dbReference>
<reference evidence="3 4" key="1">
    <citation type="journal article" date="2024" name="Science">
        <title>Giant polyketide synthase enzymes in the biosynthesis of giant marine polyether toxins.</title>
        <authorList>
            <person name="Fallon T.R."/>
            <person name="Shende V.V."/>
            <person name="Wierzbicki I.H."/>
            <person name="Pendleton A.L."/>
            <person name="Watervoot N.F."/>
            <person name="Auber R.P."/>
            <person name="Gonzalez D.J."/>
            <person name="Wisecaver J.H."/>
            <person name="Moore B.S."/>
        </authorList>
    </citation>
    <scope>NUCLEOTIDE SEQUENCE [LARGE SCALE GENOMIC DNA]</scope>
    <source>
        <strain evidence="3 4">12B1</strain>
    </source>
</reference>
<evidence type="ECO:0000313" key="3">
    <source>
        <dbReference type="EMBL" id="KAL1498500.1"/>
    </source>
</evidence>
<feature type="region of interest" description="Disordered" evidence="2">
    <location>
        <begin position="197"/>
        <end position="300"/>
    </location>
</feature>
<keyword evidence="4" id="KW-1185">Reference proteome</keyword>
<gene>
    <name evidence="3" type="ORF">AB1Y20_013824</name>
</gene>
<dbReference type="AlphaFoldDB" id="A0AB34IGW6"/>
<accession>A0AB34IGW6</accession>
<proteinExistence type="predicted"/>
<organism evidence="3 4">
    <name type="scientific">Prymnesium parvum</name>
    <name type="common">Toxic golden alga</name>
    <dbReference type="NCBI Taxonomy" id="97485"/>
    <lineage>
        <taxon>Eukaryota</taxon>
        <taxon>Haptista</taxon>
        <taxon>Haptophyta</taxon>
        <taxon>Prymnesiophyceae</taxon>
        <taxon>Prymnesiales</taxon>
        <taxon>Prymnesiaceae</taxon>
        <taxon>Prymnesium</taxon>
    </lineage>
</organism>
<evidence type="ECO:0000313" key="4">
    <source>
        <dbReference type="Proteomes" id="UP001515480"/>
    </source>
</evidence>
<dbReference type="Proteomes" id="UP001515480">
    <property type="component" value="Unassembled WGS sequence"/>
</dbReference>
<evidence type="ECO:0000256" key="1">
    <source>
        <dbReference type="ARBA" id="ARBA00023172"/>
    </source>
</evidence>
<evidence type="ECO:0000256" key="2">
    <source>
        <dbReference type="SAM" id="MobiDB-lite"/>
    </source>
</evidence>
<evidence type="ECO:0008006" key="5">
    <source>
        <dbReference type="Google" id="ProtNLM"/>
    </source>
</evidence>